<dbReference type="RefSeq" id="WP_157783552.1">
    <property type="nucleotide sequence ID" value="NZ_CP059319.1"/>
</dbReference>
<name>A0A975CZ92_9SPHN</name>
<protein>
    <submittedName>
        <fullName evidence="1">Uncharacterized protein</fullName>
    </submittedName>
</protein>
<sequence>MEYDDLPPELLKQLSKRTAEDRIAAVIDKPMVVDEILIALWRRHKVAYKRQFIVNKLYRMANSGRIASVDGRKGMYEPVDARIEALKGDR</sequence>
<gene>
    <name evidence="1" type="ORF">HRJ34_15370</name>
</gene>
<proteinExistence type="predicted"/>
<dbReference type="Proteomes" id="UP000664914">
    <property type="component" value="Chromosome"/>
</dbReference>
<accession>A0A975CZ92</accession>
<dbReference type="AlphaFoldDB" id="A0A975CZ92"/>
<evidence type="ECO:0000313" key="1">
    <source>
        <dbReference type="EMBL" id="QTH19748.1"/>
    </source>
</evidence>
<evidence type="ECO:0000313" key="2">
    <source>
        <dbReference type="Proteomes" id="UP000664914"/>
    </source>
</evidence>
<organism evidence="1 2">
    <name type="scientific">Rhizorhabdus wittichii</name>
    <dbReference type="NCBI Taxonomy" id="160791"/>
    <lineage>
        <taxon>Bacteria</taxon>
        <taxon>Pseudomonadati</taxon>
        <taxon>Pseudomonadota</taxon>
        <taxon>Alphaproteobacteria</taxon>
        <taxon>Sphingomonadales</taxon>
        <taxon>Sphingomonadaceae</taxon>
        <taxon>Rhizorhabdus</taxon>
    </lineage>
</organism>
<reference evidence="1" key="2">
    <citation type="submission" date="2021-04" db="EMBL/GenBank/DDBJ databases">
        <title>Isolation and genomic analysis of the ibuprofen-degrading bacterium Sphingomonas strain MPO218.</title>
        <authorList>
            <person name="Aulestia M."/>
            <person name="Flores A."/>
            <person name="Mangas E.L."/>
            <person name="Perez-Pulido A.J."/>
            <person name="Santero E."/>
            <person name="Camacho E.M."/>
        </authorList>
    </citation>
    <scope>NUCLEOTIDE SEQUENCE</scope>
    <source>
        <strain evidence="1">MPO218</strain>
    </source>
</reference>
<dbReference type="EMBL" id="CP059319">
    <property type="protein sequence ID" value="QTH19748.1"/>
    <property type="molecule type" value="Genomic_DNA"/>
</dbReference>
<reference evidence="1" key="1">
    <citation type="submission" date="2020-07" db="EMBL/GenBank/DDBJ databases">
        <authorList>
            <person name="Camacho E."/>
        </authorList>
    </citation>
    <scope>NUCLEOTIDE SEQUENCE</scope>
    <source>
        <strain evidence="1">MPO218</strain>
    </source>
</reference>